<dbReference type="InterPro" id="IPR023213">
    <property type="entry name" value="CAT-like_dom_sf"/>
</dbReference>
<evidence type="ECO:0000313" key="5">
    <source>
        <dbReference type="EMBL" id="GAA1681550.1"/>
    </source>
</evidence>
<dbReference type="Gene3D" id="2.30.38.10">
    <property type="entry name" value="Luciferase, Domain 3"/>
    <property type="match status" value="1"/>
</dbReference>
<dbReference type="PROSITE" id="PS00012">
    <property type="entry name" value="PHOSPHOPANTETHEINE"/>
    <property type="match status" value="1"/>
</dbReference>
<sequence>MPLDYRIDGPLDVRLLADALTAVVARHEVLRTVYRARDGVPEQVVRPADAVTIPVMDLTNDPDSADRLAAAEAARPFDLATGPVLRATLLRLAPDRHRFLLTVHHIACDGPSLQRLAAEVSAHCAGVEPPELALQYGDFARWQANARVPEGSVDYWRKRLDGVADLPAMPTDKSRPPVASYRGAALSFSLPAAAIEAVEALARRTASTRFTVLLAAFGALVGRYTGGSEVVVGAPVAQRDRVEWEPLIGFFANTVVLRLAAAGGTFADLVRKTGETVRLGLAHADVPFEVLVERLHPGRDLARNPLFGVLFSDRADDSTGWTLPGCQVRAAAGDSGTAKVDLSLSVSGRTGRLEYSSDLFEPETVRRLADQYVTLLTAAMANPDLPMDELPVLPATEEAALLALGAGTAVEVGEPLHRQIARQAARTPDRTAVTSGGRTLTYGQLDEAASGLAGRLTALGAGPGTVVGILLDRSVDLPVALLGVLKAGAAYLPLDPAFPAERLALIAVDAAVPLVVSGGRLLHRAAHLAKVVDVGDQGGEPVPVAGELDDTAYLIYTSGSTGKPKGVMVSHRNLATFAAGVDDLLGDESGTWLAVTSMSFDISVLELLWTLARGYEVVVRATEPTRGRRSPVRPVDFSLFYFGNVADGASGDPDPYKLLKEGARFADQHGFAAVWTPERHFHRFGGLYPNPSVIGGLLAGITDRIAIRAGSVVLPLHDPLRVAEEWALVDNLSGGRVGVSFASGWHPRDFALAPDAYDQRKQAMLDGIDEVRRLWRGETVRRVGGDGTEVELGTFPRPVSPELPVWLTSARHPDTFRAAGEVGAGLLTHLLGHDIEELASKIALYRKAWADAGHPGEGRVAVMVHTYVGPSAHKARQPLADYLKTSWDLLAGLADMRGDQLRSLPPDELDALVDRAVGRFAETAALIGTPEQAADTVARLADIGVDEVACLIDFGVGADDVLAGLDHLAEVPALVAQRAEEPLADQLRRHHVTHLQCTPTLARMLAADPETAAALRPLRRLLVGGEALPADLAAELGAAVDGTVHNMYGPTEATIWATTGDGHRIGRPLAGAYAYVVDSALRLVPTGVPGELLLGGDYVAAGYRDRPALSAGRFVPDPYSGVPGARLYRTGDLVRWRGAELEFLGRLDDQVKLQGYRIELAEVEAVLRLRAEIADCAVGVRGEQLVAWYEGGPVEDAVLRSHVAALLPGGMVPSRYVPVERLPRTPNGKLDRRALAVPSVSLPAFASADPEGDLERLIAGVWQEVVGVQKVGVTDNFFDIGGNSLLAVRVRAHLVERHGLAVSLVDLFRYPTIRTLAAANPESTPMVADRAAQRLAGTSRVGAVRAAARRAGGSR</sequence>
<dbReference type="InterPro" id="IPR020845">
    <property type="entry name" value="AMP-binding_CS"/>
</dbReference>
<dbReference type="SUPFAM" id="SSF52777">
    <property type="entry name" value="CoA-dependent acyltransferases"/>
    <property type="match status" value="2"/>
</dbReference>
<keyword evidence="2" id="KW-0596">Phosphopantetheine</keyword>
<dbReference type="InterPro" id="IPR045851">
    <property type="entry name" value="AMP-bd_C_sf"/>
</dbReference>
<organism evidence="5 6">
    <name type="scientific">Fodinicola feengrottensis</name>
    <dbReference type="NCBI Taxonomy" id="435914"/>
    <lineage>
        <taxon>Bacteria</taxon>
        <taxon>Bacillati</taxon>
        <taxon>Actinomycetota</taxon>
        <taxon>Actinomycetes</taxon>
        <taxon>Mycobacteriales</taxon>
        <taxon>Fodinicola</taxon>
    </lineage>
</organism>
<dbReference type="Gene3D" id="3.30.559.10">
    <property type="entry name" value="Chloramphenicol acetyltransferase-like domain"/>
    <property type="match status" value="1"/>
</dbReference>
<dbReference type="InterPro" id="IPR036736">
    <property type="entry name" value="ACP-like_sf"/>
</dbReference>
<dbReference type="Gene3D" id="3.40.50.980">
    <property type="match status" value="1"/>
</dbReference>
<dbReference type="PANTHER" id="PTHR45527:SF1">
    <property type="entry name" value="FATTY ACID SYNTHASE"/>
    <property type="match status" value="1"/>
</dbReference>
<dbReference type="InterPro" id="IPR024011">
    <property type="entry name" value="Biosynth_lucif-like_mOase_dom"/>
</dbReference>
<proteinExistence type="predicted"/>
<dbReference type="Gene3D" id="3.20.20.30">
    <property type="entry name" value="Luciferase-like domain"/>
    <property type="match status" value="1"/>
</dbReference>
<dbReference type="Gene3D" id="3.30.300.30">
    <property type="match status" value="1"/>
</dbReference>
<dbReference type="SUPFAM" id="SSF47336">
    <property type="entry name" value="ACP-like"/>
    <property type="match status" value="1"/>
</dbReference>
<dbReference type="SUPFAM" id="SSF51679">
    <property type="entry name" value="Bacterial luciferase-like"/>
    <property type="match status" value="1"/>
</dbReference>
<evidence type="ECO:0000259" key="4">
    <source>
        <dbReference type="PROSITE" id="PS50075"/>
    </source>
</evidence>
<dbReference type="InterPro" id="IPR001242">
    <property type="entry name" value="Condensation_dom"/>
</dbReference>
<dbReference type="SMART" id="SM00823">
    <property type="entry name" value="PKS_PP"/>
    <property type="match status" value="1"/>
</dbReference>
<evidence type="ECO:0000256" key="3">
    <source>
        <dbReference type="ARBA" id="ARBA00022553"/>
    </source>
</evidence>
<dbReference type="Gene3D" id="1.10.1200.10">
    <property type="entry name" value="ACP-like"/>
    <property type="match status" value="1"/>
</dbReference>
<dbReference type="CDD" id="cd19531">
    <property type="entry name" value="LCL_NRPS-like"/>
    <property type="match status" value="1"/>
</dbReference>
<name>A0ABN2H3X5_9ACTN</name>
<protein>
    <recommendedName>
        <fullName evidence="4">Carrier domain-containing protein</fullName>
    </recommendedName>
</protein>
<accession>A0ABN2H3X5</accession>
<dbReference type="InterPro" id="IPR011251">
    <property type="entry name" value="Luciferase-like_dom"/>
</dbReference>
<dbReference type="Gene3D" id="3.40.50.12780">
    <property type="entry name" value="N-terminal domain of ligase-like"/>
    <property type="match status" value="1"/>
</dbReference>
<evidence type="ECO:0000256" key="1">
    <source>
        <dbReference type="ARBA" id="ARBA00001957"/>
    </source>
</evidence>
<keyword evidence="3" id="KW-0597">Phosphoprotein</keyword>
<dbReference type="NCBIfam" id="TIGR04020">
    <property type="entry name" value="seco_metab_LLM"/>
    <property type="match status" value="1"/>
</dbReference>
<comment type="caution">
    <text evidence="5">The sequence shown here is derived from an EMBL/GenBank/DDBJ whole genome shotgun (WGS) entry which is preliminary data.</text>
</comment>
<dbReference type="InterPro" id="IPR020806">
    <property type="entry name" value="PKS_PP-bd"/>
</dbReference>
<dbReference type="InterPro" id="IPR020459">
    <property type="entry name" value="AMP-binding"/>
</dbReference>
<dbReference type="SUPFAM" id="SSF56801">
    <property type="entry name" value="Acetyl-CoA synthetase-like"/>
    <property type="match status" value="2"/>
</dbReference>
<keyword evidence="6" id="KW-1185">Reference proteome</keyword>
<dbReference type="InterPro" id="IPR042099">
    <property type="entry name" value="ANL_N_sf"/>
</dbReference>
<evidence type="ECO:0000256" key="2">
    <source>
        <dbReference type="ARBA" id="ARBA00022450"/>
    </source>
</evidence>
<dbReference type="Pfam" id="PF00668">
    <property type="entry name" value="Condensation"/>
    <property type="match status" value="1"/>
</dbReference>
<comment type="cofactor">
    <cofactor evidence="1">
        <name>pantetheine 4'-phosphate</name>
        <dbReference type="ChEBI" id="CHEBI:47942"/>
    </cofactor>
</comment>
<dbReference type="Gene3D" id="3.30.559.30">
    <property type="entry name" value="Nonribosomal peptide synthetase, condensation domain"/>
    <property type="match status" value="1"/>
</dbReference>
<dbReference type="InterPro" id="IPR006162">
    <property type="entry name" value="Ppantetheine_attach_site"/>
</dbReference>
<dbReference type="PROSITE" id="PS50075">
    <property type="entry name" value="CARRIER"/>
    <property type="match status" value="1"/>
</dbReference>
<dbReference type="Pfam" id="PF00296">
    <property type="entry name" value="Bac_luciferase"/>
    <property type="match status" value="1"/>
</dbReference>
<dbReference type="InterPro" id="IPR000873">
    <property type="entry name" value="AMP-dep_synth/lig_dom"/>
</dbReference>
<dbReference type="PROSITE" id="PS00455">
    <property type="entry name" value="AMP_BINDING"/>
    <property type="match status" value="1"/>
</dbReference>
<dbReference type="PANTHER" id="PTHR45527">
    <property type="entry name" value="NONRIBOSOMAL PEPTIDE SYNTHETASE"/>
    <property type="match status" value="1"/>
</dbReference>
<dbReference type="Proteomes" id="UP001500618">
    <property type="component" value="Unassembled WGS sequence"/>
</dbReference>
<dbReference type="EMBL" id="BAAANY010000010">
    <property type="protein sequence ID" value="GAA1681550.1"/>
    <property type="molecule type" value="Genomic_DNA"/>
</dbReference>
<feature type="domain" description="Carrier" evidence="4">
    <location>
        <begin position="1249"/>
        <end position="1324"/>
    </location>
</feature>
<gene>
    <name evidence="5" type="ORF">GCM10009765_33350</name>
</gene>
<dbReference type="Pfam" id="PF00501">
    <property type="entry name" value="AMP-binding"/>
    <property type="match status" value="2"/>
</dbReference>
<dbReference type="PRINTS" id="PR00154">
    <property type="entry name" value="AMPBINDING"/>
</dbReference>
<evidence type="ECO:0000313" key="6">
    <source>
        <dbReference type="Proteomes" id="UP001500618"/>
    </source>
</evidence>
<reference evidence="5 6" key="1">
    <citation type="journal article" date="2019" name="Int. J. Syst. Evol. Microbiol.">
        <title>The Global Catalogue of Microorganisms (GCM) 10K type strain sequencing project: providing services to taxonomists for standard genome sequencing and annotation.</title>
        <authorList>
            <consortium name="The Broad Institute Genomics Platform"/>
            <consortium name="The Broad Institute Genome Sequencing Center for Infectious Disease"/>
            <person name="Wu L."/>
            <person name="Ma J."/>
        </authorList>
    </citation>
    <scope>NUCLEOTIDE SEQUENCE [LARGE SCALE GENOMIC DNA]</scope>
    <source>
        <strain evidence="5 6">JCM 14718</strain>
    </source>
</reference>
<dbReference type="Pfam" id="PF00550">
    <property type="entry name" value="PP-binding"/>
    <property type="match status" value="1"/>
</dbReference>
<dbReference type="InterPro" id="IPR009081">
    <property type="entry name" value="PP-bd_ACP"/>
</dbReference>
<dbReference type="InterPro" id="IPR036661">
    <property type="entry name" value="Luciferase-like_sf"/>
</dbReference>